<organism evidence="10 11">
    <name type="scientific">Rhamnusium bicolor</name>
    <dbReference type="NCBI Taxonomy" id="1586634"/>
    <lineage>
        <taxon>Eukaryota</taxon>
        <taxon>Metazoa</taxon>
        <taxon>Ecdysozoa</taxon>
        <taxon>Arthropoda</taxon>
        <taxon>Hexapoda</taxon>
        <taxon>Insecta</taxon>
        <taxon>Pterygota</taxon>
        <taxon>Neoptera</taxon>
        <taxon>Endopterygota</taxon>
        <taxon>Coleoptera</taxon>
        <taxon>Polyphaga</taxon>
        <taxon>Cucujiformia</taxon>
        <taxon>Chrysomeloidea</taxon>
        <taxon>Cerambycidae</taxon>
        <taxon>Lepturinae</taxon>
        <taxon>Rhagiini</taxon>
        <taxon>Rhamnusium</taxon>
    </lineage>
</organism>
<dbReference type="PANTHER" id="PTHR13231:SF3">
    <property type="entry name" value="SMALL RIBOSOMAL SUBUNIT PROTEIN MS31"/>
    <property type="match status" value="1"/>
</dbReference>
<comment type="caution">
    <text evidence="10">The sequence shown here is derived from an EMBL/GenBank/DDBJ whole genome shotgun (WGS) entry which is preliminary data.</text>
</comment>
<accession>A0AAV8ZVJ0</accession>
<reference evidence="10" key="1">
    <citation type="journal article" date="2023" name="Insect Mol. Biol.">
        <title>Genome sequencing provides insights into the evolution of gene families encoding plant cell wall-degrading enzymes in longhorned beetles.</title>
        <authorList>
            <person name="Shin N.R."/>
            <person name="Okamura Y."/>
            <person name="Kirsch R."/>
            <person name="Pauchet Y."/>
        </authorList>
    </citation>
    <scope>NUCLEOTIDE SEQUENCE</scope>
    <source>
        <strain evidence="10">RBIC_L_NR</strain>
    </source>
</reference>
<evidence type="ECO:0000256" key="7">
    <source>
        <dbReference type="ARBA" id="ARBA00035133"/>
    </source>
</evidence>
<feature type="compositionally biased region" description="Low complexity" evidence="9">
    <location>
        <begin position="36"/>
        <end position="49"/>
    </location>
</feature>
<keyword evidence="3" id="KW-0809">Transit peptide</keyword>
<keyword evidence="11" id="KW-1185">Reference proteome</keyword>
<dbReference type="Proteomes" id="UP001162156">
    <property type="component" value="Unassembled WGS sequence"/>
</dbReference>
<sequence>MSSLHLFLRNIPSSVKHKLAYPTSRVKNIYFEKSTKSSSSSGSDTSSSDSDIDDKPKTSKSEAASIKLNALLKKIVEEDVVRSESKLNLARPNKRIRKEPETEINETENVEKQMVKAVRDVAEELGGDVKQTESELILKLLSPVEPSEASTANLRVVKKINLFGSKPLGIFTNKDLKESPENKTWQSLYERDLKLAVTHPPSNYFQEMILWTEQGKLWKFPIDNEQGKLNIPYLEEEKKVYFAKHVFLEDHLESWCPSKGPIRHFMELVCVGLSKNPYITVEAKKEHIEWYKNYFEDKKKILQEVGAIPTQNEQQKSLD</sequence>
<proteinExistence type="inferred from homology"/>
<evidence type="ECO:0000256" key="2">
    <source>
        <dbReference type="ARBA" id="ARBA00011057"/>
    </source>
</evidence>
<dbReference type="AlphaFoldDB" id="A0AAV8ZVJ0"/>
<feature type="region of interest" description="Disordered" evidence="9">
    <location>
        <begin position="34"/>
        <end position="60"/>
    </location>
</feature>
<keyword evidence="6" id="KW-0687">Ribonucleoprotein</keyword>
<dbReference type="PANTHER" id="PTHR13231">
    <property type="entry name" value="MITOCHONDRIAL RIBOSOMAL PROTEIN S31"/>
    <property type="match status" value="1"/>
</dbReference>
<dbReference type="Pfam" id="PF15433">
    <property type="entry name" value="MRP-S31"/>
    <property type="match status" value="1"/>
</dbReference>
<evidence type="ECO:0000256" key="1">
    <source>
        <dbReference type="ARBA" id="ARBA00004173"/>
    </source>
</evidence>
<dbReference type="EMBL" id="JANEYF010000205">
    <property type="protein sequence ID" value="KAJ8971509.1"/>
    <property type="molecule type" value="Genomic_DNA"/>
</dbReference>
<keyword evidence="5" id="KW-0496">Mitochondrion</keyword>
<evidence type="ECO:0000256" key="5">
    <source>
        <dbReference type="ARBA" id="ARBA00023128"/>
    </source>
</evidence>
<evidence type="ECO:0000256" key="6">
    <source>
        <dbReference type="ARBA" id="ARBA00023274"/>
    </source>
</evidence>
<gene>
    <name evidence="10" type="ORF">NQ314_000671</name>
</gene>
<evidence type="ECO:0000256" key="8">
    <source>
        <dbReference type="ARBA" id="ARBA00035363"/>
    </source>
</evidence>
<dbReference type="InterPro" id="IPR026299">
    <property type="entry name" value="MRP-S31"/>
</dbReference>
<protein>
    <recommendedName>
        <fullName evidence="7">Small ribosomal subunit protein mS31</fullName>
    </recommendedName>
    <alternativeName>
        <fullName evidence="8">28S ribosomal protein S31, mitochondrial</fullName>
    </alternativeName>
</protein>
<comment type="subcellular location">
    <subcellularLocation>
        <location evidence="1">Mitochondrion</location>
    </subcellularLocation>
</comment>
<evidence type="ECO:0000313" key="10">
    <source>
        <dbReference type="EMBL" id="KAJ8971509.1"/>
    </source>
</evidence>
<name>A0AAV8ZVJ0_9CUCU</name>
<keyword evidence="4" id="KW-0689">Ribosomal protein</keyword>
<dbReference type="GO" id="GO:0005763">
    <property type="term" value="C:mitochondrial small ribosomal subunit"/>
    <property type="evidence" value="ECO:0007669"/>
    <property type="project" value="InterPro"/>
</dbReference>
<evidence type="ECO:0000256" key="9">
    <source>
        <dbReference type="SAM" id="MobiDB-lite"/>
    </source>
</evidence>
<evidence type="ECO:0000313" key="11">
    <source>
        <dbReference type="Proteomes" id="UP001162156"/>
    </source>
</evidence>
<evidence type="ECO:0000256" key="4">
    <source>
        <dbReference type="ARBA" id="ARBA00022980"/>
    </source>
</evidence>
<dbReference type="GO" id="GO:0003735">
    <property type="term" value="F:structural constituent of ribosome"/>
    <property type="evidence" value="ECO:0007669"/>
    <property type="project" value="InterPro"/>
</dbReference>
<comment type="similarity">
    <text evidence="2">Belongs to the mitochondrion-specific ribosomal protein mS31 family.</text>
</comment>
<evidence type="ECO:0000256" key="3">
    <source>
        <dbReference type="ARBA" id="ARBA00022946"/>
    </source>
</evidence>